<protein>
    <recommendedName>
        <fullName evidence="3">histidine kinase</fullName>
        <ecNumber evidence="3">2.7.13.3</ecNumber>
    </recommendedName>
</protein>
<evidence type="ECO:0000256" key="11">
    <source>
        <dbReference type="ARBA" id="ARBA00023136"/>
    </source>
</evidence>
<dbReference type="SMART" id="SM00304">
    <property type="entry name" value="HAMP"/>
    <property type="match status" value="1"/>
</dbReference>
<name>A0A5R9G5K5_9BACL</name>
<keyword evidence="6" id="KW-0808">Transferase</keyword>
<dbReference type="InterPro" id="IPR036890">
    <property type="entry name" value="HATPase_C_sf"/>
</dbReference>
<evidence type="ECO:0000256" key="6">
    <source>
        <dbReference type="ARBA" id="ARBA00022679"/>
    </source>
</evidence>
<feature type="transmembrane region" description="Helical" evidence="13">
    <location>
        <begin position="276"/>
        <end position="298"/>
    </location>
</feature>
<keyword evidence="4" id="KW-1003">Cell membrane</keyword>
<reference evidence="16 17" key="1">
    <citation type="submission" date="2019-05" db="EMBL/GenBank/DDBJ databases">
        <authorList>
            <person name="Narsing Rao M.P."/>
            <person name="Li W.J."/>
        </authorList>
    </citation>
    <scope>NUCLEOTIDE SEQUENCE [LARGE SCALE GENOMIC DNA]</scope>
    <source>
        <strain evidence="16 17">SYSU_K30003</strain>
    </source>
</reference>
<dbReference type="InterPro" id="IPR050640">
    <property type="entry name" value="Bact_2-comp_sensor_kinase"/>
</dbReference>
<evidence type="ECO:0000256" key="5">
    <source>
        <dbReference type="ARBA" id="ARBA00022553"/>
    </source>
</evidence>
<dbReference type="InterPro" id="IPR003660">
    <property type="entry name" value="HAMP_dom"/>
</dbReference>
<dbReference type="CDD" id="cd06225">
    <property type="entry name" value="HAMP"/>
    <property type="match status" value="1"/>
</dbReference>
<evidence type="ECO:0000256" key="13">
    <source>
        <dbReference type="SAM" id="Phobius"/>
    </source>
</evidence>
<dbReference type="AlphaFoldDB" id="A0A5R9G5K5"/>
<dbReference type="InterPro" id="IPR005467">
    <property type="entry name" value="His_kinase_dom"/>
</dbReference>
<dbReference type="PANTHER" id="PTHR34220:SF7">
    <property type="entry name" value="SENSOR HISTIDINE KINASE YPDA"/>
    <property type="match status" value="1"/>
</dbReference>
<dbReference type="PROSITE" id="PS50885">
    <property type="entry name" value="HAMP"/>
    <property type="match status" value="1"/>
</dbReference>
<feature type="coiled-coil region" evidence="12">
    <location>
        <begin position="339"/>
        <end position="366"/>
    </location>
</feature>
<dbReference type="GO" id="GO:0005886">
    <property type="term" value="C:plasma membrane"/>
    <property type="evidence" value="ECO:0007669"/>
    <property type="project" value="UniProtKB-SubCell"/>
</dbReference>
<dbReference type="SUPFAM" id="SSF55874">
    <property type="entry name" value="ATPase domain of HSP90 chaperone/DNA topoisomerase II/histidine kinase"/>
    <property type="match status" value="1"/>
</dbReference>
<dbReference type="Pfam" id="PF02518">
    <property type="entry name" value="HATPase_c"/>
    <property type="match status" value="1"/>
</dbReference>
<proteinExistence type="predicted"/>
<dbReference type="RefSeq" id="WP_138198394.1">
    <property type="nucleotide sequence ID" value="NZ_VCIW01000045.1"/>
</dbReference>
<sequence>MFLRWMSRISFYHRILGSFVILILIPFVVITYNSYTNIRQDVIGSIGDANDNVVQAVTDQLMKTVGSISFASAYFAEMKDPAMLDSMRALSRSASFADYDTFRHYSRMNRLADVLLVQTFEAGLRLFMLGSGDRVIMGNLSARVFSVYDDRPFLEARNAVEHNALTLQWFPVGTTDDGAAFVYASRIIADPVTNRPLATLFVGIPDSYFAKLFRSHGEGSITLLDADGAVIARSESRAAPPSGETIRTALTMPQTGWTLVYETPLSEATGRIARQFLVSALATALFFTLFVVASVYLARGITTPILRLRNTARLYVGGNRDVRMPVTGKDEMALLATAFNRMLDDIDRLIEQVETEQEEKRVLELQALFSQIRPHFLLNTLNTIKVKLVMAGDSLHSRMLDSLIALLRSYVRVHEPAAIAEECRLLEDYVRIMEIRSKLEIAFRWTADEGAAGVTIPRLLLQPIVENAILHGFALHPERPAIDIRARRGDGFVTIEITDNGRGMPADKREALANKLRSAEAAERTGGTPSVAPRGVGLVNVARRLRLHFGTDAELRVSPGAEGGMTFVLWIPETGGEEVTDDVQSNAH</sequence>
<keyword evidence="12" id="KW-0175">Coiled coil</keyword>
<dbReference type="PROSITE" id="PS50109">
    <property type="entry name" value="HIS_KIN"/>
    <property type="match status" value="1"/>
</dbReference>
<dbReference type="InterPro" id="IPR010559">
    <property type="entry name" value="Sig_transdc_His_kin_internal"/>
</dbReference>
<comment type="caution">
    <text evidence="16">The sequence shown here is derived from an EMBL/GenBank/DDBJ whole genome shotgun (WGS) entry which is preliminary data.</text>
</comment>
<keyword evidence="8" id="KW-0418">Kinase</keyword>
<evidence type="ECO:0000256" key="2">
    <source>
        <dbReference type="ARBA" id="ARBA00004651"/>
    </source>
</evidence>
<evidence type="ECO:0000256" key="7">
    <source>
        <dbReference type="ARBA" id="ARBA00022741"/>
    </source>
</evidence>
<dbReference type="SUPFAM" id="SSF158472">
    <property type="entry name" value="HAMP domain-like"/>
    <property type="match status" value="1"/>
</dbReference>
<evidence type="ECO:0000256" key="8">
    <source>
        <dbReference type="ARBA" id="ARBA00022777"/>
    </source>
</evidence>
<evidence type="ECO:0000313" key="17">
    <source>
        <dbReference type="Proteomes" id="UP000309676"/>
    </source>
</evidence>
<keyword evidence="17" id="KW-1185">Reference proteome</keyword>
<comment type="catalytic activity">
    <reaction evidence="1">
        <text>ATP + protein L-histidine = ADP + protein N-phospho-L-histidine.</text>
        <dbReference type="EC" id="2.7.13.3"/>
    </reaction>
</comment>
<dbReference type="Proteomes" id="UP000309676">
    <property type="component" value="Unassembled WGS sequence"/>
</dbReference>
<evidence type="ECO:0000259" key="15">
    <source>
        <dbReference type="PROSITE" id="PS50885"/>
    </source>
</evidence>
<evidence type="ECO:0000256" key="4">
    <source>
        <dbReference type="ARBA" id="ARBA00022475"/>
    </source>
</evidence>
<feature type="transmembrane region" description="Helical" evidence="13">
    <location>
        <begin position="12"/>
        <end position="32"/>
    </location>
</feature>
<feature type="domain" description="HAMP" evidence="15">
    <location>
        <begin position="299"/>
        <end position="351"/>
    </location>
</feature>
<comment type="subcellular location">
    <subcellularLocation>
        <location evidence="2">Cell membrane</location>
        <topology evidence="2">Multi-pass membrane protein</topology>
    </subcellularLocation>
</comment>
<dbReference type="PANTHER" id="PTHR34220">
    <property type="entry name" value="SENSOR HISTIDINE KINASE YPDA"/>
    <property type="match status" value="1"/>
</dbReference>
<evidence type="ECO:0000256" key="12">
    <source>
        <dbReference type="SAM" id="Coils"/>
    </source>
</evidence>
<dbReference type="Gene3D" id="6.10.340.10">
    <property type="match status" value="1"/>
</dbReference>
<dbReference type="OrthoDB" id="2770831at2"/>
<keyword evidence="10" id="KW-0902">Two-component regulatory system</keyword>
<dbReference type="Pfam" id="PF00672">
    <property type="entry name" value="HAMP"/>
    <property type="match status" value="1"/>
</dbReference>
<keyword evidence="7" id="KW-0547">Nucleotide-binding</keyword>
<keyword evidence="13" id="KW-1133">Transmembrane helix</keyword>
<keyword evidence="5" id="KW-0597">Phosphoprotein</keyword>
<organism evidence="16 17">
    <name type="scientific">Paenibacillus antri</name>
    <dbReference type="NCBI Taxonomy" id="2582848"/>
    <lineage>
        <taxon>Bacteria</taxon>
        <taxon>Bacillati</taxon>
        <taxon>Bacillota</taxon>
        <taxon>Bacilli</taxon>
        <taxon>Bacillales</taxon>
        <taxon>Paenibacillaceae</taxon>
        <taxon>Paenibacillus</taxon>
    </lineage>
</organism>
<feature type="domain" description="Histidine kinase" evidence="14">
    <location>
        <begin position="461"/>
        <end position="575"/>
    </location>
</feature>
<evidence type="ECO:0000256" key="3">
    <source>
        <dbReference type="ARBA" id="ARBA00012438"/>
    </source>
</evidence>
<gene>
    <name evidence="16" type="ORF">FE782_31845</name>
</gene>
<evidence type="ECO:0000313" key="16">
    <source>
        <dbReference type="EMBL" id="TLS48234.1"/>
    </source>
</evidence>
<dbReference type="InterPro" id="IPR003594">
    <property type="entry name" value="HATPase_dom"/>
</dbReference>
<dbReference type="EMBL" id="VCIW01000045">
    <property type="protein sequence ID" value="TLS48234.1"/>
    <property type="molecule type" value="Genomic_DNA"/>
</dbReference>
<dbReference type="EC" id="2.7.13.3" evidence="3"/>
<keyword evidence="11 13" id="KW-0472">Membrane</keyword>
<keyword evidence="9" id="KW-0067">ATP-binding</keyword>
<evidence type="ECO:0000259" key="14">
    <source>
        <dbReference type="PROSITE" id="PS50109"/>
    </source>
</evidence>
<accession>A0A5R9G5K5</accession>
<dbReference type="GO" id="GO:0005524">
    <property type="term" value="F:ATP binding"/>
    <property type="evidence" value="ECO:0007669"/>
    <property type="project" value="UniProtKB-KW"/>
</dbReference>
<dbReference type="Gene3D" id="3.30.565.10">
    <property type="entry name" value="Histidine kinase-like ATPase, C-terminal domain"/>
    <property type="match status" value="1"/>
</dbReference>
<keyword evidence="13" id="KW-0812">Transmembrane</keyword>
<dbReference type="GO" id="GO:0000155">
    <property type="term" value="F:phosphorelay sensor kinase activity"/>
    <property type="evidence" value="ECO:0007669"/>
    <property type="project" value="InterPro"/>
</dbReference>
<evidence type="ECO:0000256" key="9">
    <source>
        <dbReference type="ARBA" id="ARBA00022840"/>
    </source>
</evidence>
<evidence type="ECO:0000256" key="10">
    <source>
        <dbReference type="ARBA" id="ARBA00023012"/>
    </source>
</evidence>
<evidence type="ECO:0000256" key="1">
    <source>
        <dbReference type="ARBA" id="ARBA00000085"/>
    </source>
</evidence>
<dbReference type="SMART" id="SM00387">
    <property type="entry name" value="HATPase_c"/>
    <property type="match status" value="1"/>
</dbReference>
<dbReference type="Pfam" id="PF06580">
    <property type="entry name" value="His_kinase"/>
    <property type="match status" value="1"/>
</dbReference>